<reference evidence="1" key="2">
    <citation type="journal article" date="2015" name="Fish Shellfish Immunol.">
        <title>Early steps in the European eel (Anguilla anguilla)-Vibrio vulnificus interaction in the gills: Role of the RtxA13 toxin.</title>
        <authorList>
            <person name="Callol A."/>
            <person name="Pajuelo D."/>
            <person name="Ebbesson L."/>
            <person name="Teles M."/>
            <person name="MacKenzie S."/>
            <person name="Amaro C."/>
        </authorList>
    </citation>
    <scope>NUCLEOTIDE SEQUENCE</scope>
</reference>
<evidence type="ECO:0000313" key="1">
    <source>
        <dbReference type="EMBL" id="JAH12427.1"/>
    </source>
</evidence>
<dbReference type="EMBL" id="GBXM01096150">
    <property type="protein sequence ID" value="JAH12427.1"/>
    <property type="molecule type" value="Transcribed_RNA"/>
</dbReference>
<name>A0A0E9Q7C5_ANGAN</name>
<proteinExistence type="predicted"/>
<protein>
    <submittedName>
        <fullName evidence="1">Uncharacterized protein</fullName>
    </submittedName>
</protein>
<reference evidence="1" key="1">
    <citation type="submission" date="2014-11" db="EMBL/GenBank/DDBJ databases">
        <authorList>
            <person name="Amaro Gonzalez C."/>
        </authorList>
    </citation>
    <scope>NUCLEOTIDE SEQUENCE</scope>
</reference>
<sequence>MKHLRDVSDFKACFCLSLKMKYICTALGD</sequence>
<organism evidence="1">
    <name type="scientific">Anguilla anguilla</name>
    <name type="common">European freshwater eel</name>
    <name type="synonym">Muraena anguilla</name>
    <dbReference type="NCBI Taxonomy" id="7936"/>
    <lineage>
        <taxon>Eukaryota</taxon>
        <taxon>Metazoa</taxon>
        <taxon>Chordata</taxon>
        <taxon>Craniata</taxon>
        <taxon>Vertebrata</taxon>
        <taxon>Euteleostomi</taxon>
        <taxon>Actinopterygii</taxon>
        <taxon>Neopterygii</taxon>
        <taxon>Teleostei</taxon>
        <taxon>Anguilliformes</taxon>
        <taxon>Anguillidae</taxon>
        <taxon>Anguilla</taxon>
    </lineage>
</organism>
<accession>A0A0E9Q7C5</accession>
<dbReference type="AlphaFoldDB" id="A0A0E9Q7C5"/>